<feature type="domain" description="DUF4959" evidence="1">
    <location>
        <begin position="25"/>
        <end position="127"/>
    </location>
</feature>
<dbReference type="PROSITE" id="PS51257">
    <property type="entry name" value="PROKAR_LIPOPROTEIN"/>
    <property type="match status" value="1"/>
</dbReference>
<proteinExistence type="predicted"/>
<feature type="domain" description="DUF5126" evidence="3">
    <location>
        <begin position="130"/>
        <end position="238"/>
    </location>
</feature>
<dbReference type="InterPro" id="IPR033431">
    <property type="entry name" value="DUF5126"/>
</dbReference>
<evidence type="ECO:0000259" key="3">
    <source>
        <dbReference type="Pfam" id="PF17166"/>
    </source>
</evidence>
<dbReference type="Gene3D" id="2.60.120.260">
    <property type="entry name" value="Galactose-binding domain-like"/>
    <property type="match status" value="1"/>
</dbReference>
<dbReference type="InterPro" id="IPR032164">
    <property type="entry name" value="DUF5000"/>
</dbReference>
<dbReference type="InterPro" id="IPR032527">
    <property type="entry name" value="DUF4959"/>
</dbReference>
<comment type="caution">
    <text evidence="4">The sequence shown here is derived from an EMBL/GenBank/DDBJ whole genome shotgun (WGS) entry which is preliminary data.</text>
</comment>
<dbReference type="Pfam" id="PF16391">
    <property type="entry name" value="DUF5000"/>
    <property type="match status" value="1"/>
</dbReference>
<dbReference type="EMBL" id="JBHUPE010000004">
    <property type="protein sequence ID" value="MFD2903848.1"/>
    <property type="molecule type" value="Genomic_DNA"/>
</dbReference>
<evidence type="ECO:0000259" key="2">
    <source>
        <dbReference type="Pfam" id="PF16391"/>
    </source>
</evidence>
<sequence>MKNIKKFSSHFNVWLCLMITFTIISCKEDSGIQFAREGAKPDKLTNISFEEAAGGAIISYDMPDNVDLRYVQATYTLDNGRTMVAKSSVYDNHLKVEGFAKIGEYNIELKAVSVGEVQSDPIMIKIKTGKPQYQILAESFESDSYFYSTFGGINLVYKNESAANIILRVFKFGTNPTTNMTGWNTINDTYTKSKEGVIRVRGENPIAAKYGVIIRDQWGNISDTIVRTLTPLEEVELKGIKGYKGIVAYSNENKNGEYILNYSAQGNSADLEVALFDGLQTGSTYNTGKQWWGRNAPIPLQFSLDLGKKVQLSRVKLWGRNDNASLLFQATHPKEFEVYASNNPATDGSWDSWTLVGSFTGTRPSGLAFGVNATQEDQTYAQAGEDFEVAWDTQESYRYFRVKVLCTWNGVREQPLGNALTVAISEMKFFGKYTQ</sequence>
<keyword evidence="5" id="KW-1185">Reference proteome</keyword>
<dbReference type="Pfam" id="PF16323">
    <property type="entry name" value="DUF4959"/>
    <property type="match status" value="1"/>
</dbReference>
<gene>
    <name evidence="4" type="ORF">ACFS6I_07935</name>
</gene>
<evidence type="ECO:0000313" key="4">
    <source>
        <dbReference type="EMBL" id="MFD2903848.1"/>
    </source>
</evidence>
<keyword evidence="4" id="KW-0449">Lipoprotein</keyword>
<dbReference type="Pfam" id="PF17166">
    <property type="entry name" value="DUF5126"/>
    <property type="match status" value="1"/>
</dbReference>
<evidence type="ECO:0000259" key="1">
    <source>
        <dbReference type="Pfam" id="PF16323"/>
    </source>
</evidence>
<dbReference type="InterPro" id="IPR008979">
    <property type="entry name" value="Galactose-bd-like_sf"/>
</dbReference>
<evidence type="ECO:0000313" key="5">
    <source>
        <dbReference type="Proteomes" id="UP001597509"/>
    </source>
</evidence>
<dbReference type="SUPFAM" id="SSF49785">
    <property type="entry name" value="Galactose-binding domain-like"/>
    <property type="match status" value="1"/>
</dbReference>
<dbReference type="Proteomes" id="UP001597509">
    <property type="component" value="Unassembled WGS sequence"/>
</dbReference>
<organism evidence="4 5">
    <name type="scientific">Sphingobacterium anhuiense</name>
    <dbReference type="NCBI Taxonomy" id="493780"/>
    <lineage>
        <taxon>Bacteria</taxon>
        <taxon>Pseudomonadati</taxon>
        <taxon>Bacteroidota</taxon>
        <taxon>Sphingobacteriia</taxon>
        <taxon>Sphingobacteriales</taxon>
        <taxon>Sphingobacteriaceae</taxon>
        <taxon>Sphingobacterium</taxon>
    </lineage>
</organism>
<accession>A0ABW5YU40</accession>
<feature type="domain" description="DUF5000" evidence="2">
    <location>
        <begin position="294"/>
        <end position="431"/>
    </location>
</feature>
<protein>
    <submittedName>
        <fullName evidence="4">DUF5000 domain-containing lipoprotein</fullName>
    </submittedName>
</protein>
<reference evidence="5" key="1">
    <citation type="journal article" date="2019" name="Int. J. Syst. Evol. Microbiol.">
        <title>The Global Catalogue of Microorganisms (GCM) 10K type strain sequencing project: providing services to taxonomists for standard genome sequencing and annotation.</title>
        <authorList>
            <consortium name="The Broad Institute Genomics Platform"/>
            <consortium name="The Broad Institute Genome Sequencing Center for Infectious Disease"/>
            <person name="Wu L."/>
            <person name="Ma J."/>
        </authorList>
    </citation>
    <scope>NUCLEOTIDE SEQUENCE [LARGE SCALE GENOMIC DNA]</scope>
    <source>
        <strain evidence="5">KCTC 22209</strain>
    </source>
</reference>
<name>A0ABW5YU40_9SPHI</name>
<dbReference type="RefSeq" id="WP_380919452.1">
    <property type="nucleotide sequence ID" value="NZ_JBHUPE010000004.1"/>
</dbReference>